<dbReference type="OrthoDB" id="9770793at2"/>
<dbReference type="Proteomes" id="UP000288943">
    <property type="component" value="Chromosome"/>
</dbReference>
<accession>A0A410X123</accession>
<name>A0A410X123_9BACL</name>
<dbReference type="InterPro" id="IPR010349">
    <property type="entry name" value="Asparaginase_II"/>
</dbReference>
<evidence type="ECO:0000313" key="4">
    <source>
        <dbReference type="Proteomes" id="UP001527202"/>
    </source>
</evidence>
<sequence length="336" mass="35813">MSASSAVIARVIRGPITESIHRGHIAVVDHTGRLLHSLGDPQAVTFARSTAKLIQALPVLESGAASDFGFTDAEIALICASHNGEDRHVRAARSILAKAGAEADDLQCGSHYPFHKPTSRQMRQEGEAPTPLHNNCSGKHSGMLSLAAKLGVSTEHYMSPEHPVQRQMLQAVAEMAGLAPEEIPLGVDGCGVPVFGLAIDRLALAYARLGKPDGLSAERADACRRIIAAIRREPSYLAGSDRFDTRLAEATGGRIIGKMGAEGLFAVTVPDEGLGLVLKIEDGAQRALYCAMFEALVQLGLLHTDEMEALAEFREPKVTNWQGTVVGSIQADFKLI</sequence>
<dbReference type="EMBL" id="CP026520">
    <property type="protein sequence ID" value="QAV20232.1"/>
    <property type="molecule type" value="Genomic_DNA"/>
</dbReference>
<dbReference type="PANTHER" id="PTHR42110">
    <property type="entry name" value="L-ASPARAGINASE, PUTATIVE (AFU_ORTHOLOGUE AFUA_3G11890)-RELATED"/>
    <property type="match status" value="1"/>
</dbReference>
<dbReference type="EMBL" id="JAMDMJ010000025">
    <property type="protein sequence ID" value="MCY9597852.1"/>
    <property type="molecule type" value="Genomic_DNA"/>
</dbReference>
<organism evidence="2 3">
    <name type="scientific">Paenibacillus chitinolyticus</name>
    <dbReference type="NCBI Taxonomy" id="79263"/>
    <lineage>
        <taxon>Bacteria</taxon>
        <taxon>Bacillati</taxon>
        <taxon>Bacillota</taxon>
        <taxon>Bacilli</taxon>
        <taxon>Bacillales</taxon>
        <taxon>Paenibacillaceae</taxon>
        <taxon>Paenibacillus</taxon>
    </lineage>
</organism>
<dbReference type="KEGG" id="pchi:PC41400_22200"/>
<reference evidence="2 3" key="1">
    <citation type="submission" date="2018-01" db="EMBL/GenBank/DDBJ databases">
        <title>The whole genome sequencing and assembly of Paenibacillus chitinolyticus KCCM 41400 strain.</title>
        <authorList>
            <person name="Kim J.-Y."/>
            <person name="Park M.-K."/>
            <person name="Lee Y.-J."/>
            <person name="Yi H."/>
            <person name="Bahn Y.-S."/>
            <person name="Kim J.F."/>
            <person name="Lee D.-W."/>
        </authorList>
    </citation>
    <scope>NUCLEOTIDE SEQUENCE [LARGE SCALE GENOMIC DNA]</scope>
    <source>
        <strain evidence="2 3">KCCM 41400</strain>
    </source>
</reference>
<dbReference type="RefSeq" id="WP_042232682.1">
    <property type="nucleotide sequence ID" value="NZ_CP026520.1"/>
</dbReference>
<dbReference type="PANTHER" id="PTHR42110:SF1">
    <property type="entry name" value="L-ASPARAGINASE, PUTATIVE (AFU_ORTHOLOGUE AFUA_3G11890)-RELATED"/>
    <property type="match status" value="1"/>
</dbReference>
<gene>
    <name evidence="1" type="ORF">M5X16_18965</name>
    <name evidence="2" type="ORF">PC41400_22200</name>
</gene>
<dbReference type="AlphaFoldDB" id="A0A410X123"/>
<dbReference type="Proteomes" id="UP001527202">
    <property type="component" value="Unassembled WGS sequence"/>
</dbReference>
<protein>
    <submittedName>
        <fullName evidence="2">Asparaginase</fullName>
    </submittedName>
</protein>
<keyword evidence="4" id="KW-1185">Reference proteome</keyword>
<dbReference type="Pfam" id="PF06089">
    <property type="entry name" value="Asparaginase_II"/>
    <property type="match status" value="1"/>
</dbReference>
<reference evidence="1 4" key="2">
    <citation type="submission" date="2022-05" db="EMBL/GenBank/DDBJ databases">
        <title>Genome Sequencing of Bee-Associated Microbes.</title>
        <authorList>
            <person name="Dunlap C."/>
        </authorList>
    </citation>
    <scope>NUCLEOTIDE SEQUENCE [LARGE SCALE GENOMIC DNA]</scope>
    <source>
        <strain evidence="1 4">NRRL B-23120</strain>
    </source>
</reference>
<evidence type="ECO:0000313" key="3">
    <source>
        <dbReference type="Proteomes" id="UP000288943"/>
    </source>
</evidence>
<proteinExistence type="predicted"/>
<evidence type="ECO:0000313" key="1">
    <source>
        <dbReference type="EMBL" id="MCY9597852.1"/>
    </source>
</evidence>
<dbReference type="GeneID" id="95377508"/>
<evidence type="ECO:0000313" key="2">
    <source>
        <dbReference type="EMBL" id="QAV20232.1"/>
    </source>
</evidence>